<evidence type="ECO:0000313" key="2">
    <source>
        <dbReference type="Proteomes" id="UP000356253"/>
    </source>
</evidence>
<name>A0AC61Y5E4_9FLAO</name>
<organism evidence="1 2">
    <name type="scientific">Mesonia oceanica</name>
    <dbReference type="NCBI Taxonomy" id="2687242"/>
    <lineage>
        <taxon>Bacteria</taxon>
        <taxon>Pseudomonadati</taxon>
        <taxon>Bacteroidota</taxon>
        <taxon>Flavobacteriia</taxon>
        <taxon>Flavobacteriales</taxon>
        <taxon>Flavobacteriaceae</taxon>
        <taxon>Mesonia</taxon>
    </lineage>
</organism>
<evidence type="ECO:0000313" key="1">
    <source>
        <dbReference type="EMBL" id="VVU99726.1"/>
    </source>
</evidence>
<dbReference type="Proteomes" id="UP000356253">
    <property type="component" value="Unassembled WGS sequence"/>
</dbReference>
<sequence>MSENIFKQDFQVTQKEREGLHQHPGKLIWFTGLSGSGKSTLANALEKYWHDQGLHTYVLDGDNIRRGVNRDLDFTPEGRAENLRRIAEIGKLFVDAGILTIAAFVSPLIKDRSSIKEIVGADHFVEVYIKASVETCEKRDVKGLYKKARSGEISNFTGISAPYEEPKKADMVIDTERMSLEEGLEKLVNQIGYC</sequence>
<keyword evidence="1" id="KW-0808">Transferase</keyword>
<keyword evidence="1" id="KW-0418">Kinase</keyword>
<keyword evidence="2" id="KW-1185">Reference proteome</keyword>
<reference evidence="1" key="1">
    <citation type="submission" date="2019-09" db="EMBL/GenBank/DDBJ databases">
        <authorList>
            <person name="Rodrigo-Torres L."/>
            <person name="Arahal R. D."/>
            <person name="Lucena T."/>
        </authorList>
    </citation>
    <scope>NUCLEOTIDE SEQUENCE</scope>
    <source>
        <strain evidence="1">ISS653</strain>
    </source>
</reference>
<gene>
    <name evidence="1" type="primary">cysC_2</name>
    <name evidence="1" type="ORF">FVB9532_00983</name>
</gene>
<comment type="caution">
    <text evidence="1">The sequence shown here is derived from an EMBL/GenBank/DDBJ whole genome shotgun (WGS) entry which is preliminary data.</text>
</comment>
<protein>
    <submittedName>
        <fullName evidence="1">Adenylyl-sulfate kinase</fullName>
        <ecNumber evidence="1">2.7.1.25</ecNumber>
    </submittedName>
</protein>
<accession>A0AC61Y5E4</accession>
<proteinExistence type="predicted"/>
<dbReference type="EC" id="2.7.1.25" evidence="1"/>
<dbReference type="EMBL" id="CABVMM010000003">
    <property type="protein sequence ID" value="VVU99726.1"/>
    <property type="molecule type" value="Genomic_DNA"/>
</dbReference>